<feature type="region of interest" description="Disordered" evidence="1">
    <location>
        <begin position="1"/>
        <end position="62"/>
    </location>
</feature>
<keyword evidence="3" id="KW-1185">Reference proteome</keyword>
<dbReference type="Proteomes" id="UP001295444">
    <property type="component" value="Chromosome 01"/>
</dbReference>
<organism evidence="2 3">
    <name type="scientific">Pelobates cultripes</name>
    <name type="common">Western spadefoot toad</name>
    <dbReference type="NCBI Taxonomy" id="61616"/>
    <lineage>
        <taxon>Eukaryota</taxon>
        <taxon>Metazoa</taxon>
        <taxon>Chordata</taxon>
        <taxon>Craniata</taxon>
        <taxon>Vertebrata</taxon>
        <taxon>Euteleostomi</taxon>
        <taxon>Amphibia</taxon>
        <taxon>Batrachia</taxon>
        <taxon>Anura</taxon>
        <taxon>Pelobatoidea</taxon>
        <taxon>Pelobatidae</taxon>
        <taxon>Pelobates</taxon>
    </lineage>
</organism>
<dbReference type="AlphaFoldDB" id="A0AAD1VI94"/>
<accession>A0AAD1VI94</accession>
<proteinExistence type="predicted"/>
<reference evidence="2" key="1">
    <citation type="submission" date="2022-03" db="EMBL/GenBank/DDBJ databases">
        <authorList>
            <person name="Alioto T."/>
            <person name="Alioto T."/>
            <person name="Gomez Garrido J."/>
        </authorList>
    </citation>
    <scope>NUCLEOTIDE SEQUENCE</scope>
</reference>
<gene>
    <name evidence="2" type="ORF">PECUL_23A035581</name>
</gene>
<evidence type="ECO:0000313" key="3">
    <source>
        <dbReference type="Proteomes" id="UP001295444"/>
    </source>
</evidence>
<dbReference type="EMBL" id="OW240912">
    <property type="protein sequence ID" value="CAH2219432.1"/>
    <property type="molecule type" value="Genomic_DNA"/>
</dbReference>
<protein>
    <submittedName>
        <fullName evidence="2">Uncharacterized protein</fullName>
    </submittedName>
</protein>
<feature type="non-terminal residue" evidence="2">
    <location>
        <position position="109"/>
    </location>
</feature>
<evidence type="ECO:0000313" key="2">
    <source>
        <dbReference type="EMBL" id="CAH2219432.1"/>
    </source>
</evidence>
<evidence type="ECO:0000256" key="1">
    <source>
        <dbReference type="SAM" id="MobiDB-lite"/>
    </source>
</evidence>
<feature type="compositionally biased region" description="Basic and acidic residues" evidence="1">
    <location>
        <begin position="1"/>
        <end position="17"/>
    </location>
</feature>
<name>A0AAD1VI94_PELCU</name>
<sequence length="109" mass="12223">MMKWGEEPKNSQREHPKTPKISGPDPETSSNCSAMSPEDQGEYKQSQSPHLPQAKGDDLAPATKHDIRQLLLEIKQMFDSDINLARTEIQAGTTRVQATEDDIMDLCQE</sequence>